<name>A0A2T8I823_9POAL</name>
<sequence length="276" mass="31558">MAPLSPELSPTTENKLHSDFALSVRMLSSMVAMDLNYRTLHAEYNNSSLQKKVVKMGRCAKSHWALGIDHPNRDAGVTSTLLDWLSATNSGAGKLFILQNCILIRSWIMHDVPRFIERKGHDFRKEFVCGTETTYDLFDICVRRLTQLVSSIYPPPPIPLRWRYILESDFSMHVLANEHPVHSFSIREQFTGAAADYECYAFDLRERYVYIIDPSSSSKDESSVLMVHRGTIKHLLGSLRCTISCLFTGWEIGSDHFDEVVVRFPPISCNRYNLFS</sequence>
<dbReference type="Gramene" id="PVH33820">
    <property type="protein sequence ID" value="PVH33820"/>
    <property type="gene ID" value="PAHAL_8G071600"/>
</dbReference>
<dbReference type="Proteomes" id="UP000243499">
    <property type="component" value="Chromosome 8"/>
</dbReference>
<organism evidence="1">
    <name type="scientific">Panicum hallii</name>
    <dbReference type="NCBI Taxonomy" id="206008"/>
    <lineage>
        <taxon>Eukaryota</taxon>
        <taxon>Viridiplantae</taxon>
        <taxon>Streptophyta</taxon>
        <taxon>Embryophyta</taxon>
        <taxon>Tracheophyta</taxon>
        <taxon>Spermatophyta</taxon>
        <taxon>Magnoliopsida</taxon>
        <taxon>Liliopsida</taxon>
        <taxon>Poales</taxon>
        <taxon>Poaceae</taxon>
        <taxon>PACMAD clade</taxon>
        <taxon>Panicoideae</taxon>
        <taxon>Panicodae</taxon>
        <taxon>Paniceae</taxon>
        <taxon>Panicinae</taxon>
        <taxon>Panicum</taxon>
        <taxon>Panicum sect. Panicum</taxon>
    </lineage>
</organism>
<evidence type="ECO:0000313" key="1">
    <source>
        <dbReference type="EMBL" id="PVH33820.1"/>
    </source>
</evidence>
<dbReference type="AlphaFoldDB" id="A0A2T8I823"/>
<protein>
    <submittedName>
        <fullName evidence="1">Uncharacterized protein</fullName>
    </submittedName>
</protein>
<proteinExistence type="predicted"/>
<accession>A0A2T8I823</accession>
<reference evidence="1" key="1">
    <citation type="submission" date="2018-04" db="EMBL/GenBank/DDBJ databases">
        <title>WGS assembly of Panicum hallii.</title>
        <authorList>
            <person name="Lovell J."/>
            <person name="Jenkins J."/>
            <person name="Lowry D."/>
            <person name="Mamidi S."/>
            <person name="Sreedasyam A."/>
            <person name="Weng X."/>
            <person name="Barry K."/>
            <person name="Bonette J."/>
            <person name="Campitelli B."/>
            <person name="Daum C."/>
            <person name="Gordon S."/>
            <person name="Gould B."/>
            <person name="Lipzen A."/>
            <person name="Macqueen A."/>
            <person name="Palacio-Mejia J."/>
            <person name="Plott C."/>
            <person name="Shakirov E."/>
            <person name="Shu S."/>
            <person name="Yoshinaga Y."/>
            <person name="Zane M."/>
            <person name="Rokhsar D."/>
            <person name="Grimwood J."/>
            <person name="Schmutz J."/>
            <person name="Juenger T."/>
        </authorList>
    </citation>
    <scope>NUCLEOTIDE SEQUENCE [LARGE SCALE GENOMIC DNA]</scope>
    <source>
        <strain evidence="1">FIL2</strain>
    </source>
</reference>
<dbReference type="EMBL" id="CM008053">
    <property type="protein sequence ID" value="PVH33820.1"/>
    <property type="molecule type" value="Genomic_DNA"/>
</dbReference>
<gene>
    <name evidence="1" type="ORF">PAHAL_8G071600</name>
</gene>